<dbReference type="RefSeq" id="WP_126819546.1">
    <property type="nucleotide sequence ID" value="NZ_PIPS01000001.1"/>
</dbReference>
<evidence type="ECO:0000313" key="4">
    <source>
        <dbReference type="EMBL" id="RUO45166.1"/>
    </source>
</evidence>
<accession>A0AA94JEU7</accession>
<keyword evidence="1" id="KW-0433">Leucine-rich repeat</keyword>
<organism evidence="4 5">
    <name type="scientific">Idiomarina aquatica</name>
    <dbReference type="NCBI Taxonomy" id="1327752"/>
    <lineage>
        <taxon>Bacteria</taxon>
        <taxon>Pseudomonadati</taxon>
        <taxon>Pseudomonadota</taxon>
        <taxon>Gammaproteobacteria</taxon>
        <taxon>Alteromonadales</taxon>
        <taxon>Idiomarinaceae</taxon>
        <taxon>Idiomarina</taxon>
    </lineage>
</organism>
<dbReference type="Proteomes" id="UP000286680">
    <property type="component" value="Unassembled WGS sequence"/>
</dbReference>
<proteinExistence type="predicted"/>
<name>A0AA94JEU7_9GAMM</name>
<feature type="chain" id="PRO_5041642604" description="Leucine rich repeat (LRR) protein" evidence="3">
    <location>
        <begin position="32"/>
        <end position="905"/>
    </location>
</feature>
<dbReference type="SUPFAM" id="SSF52047">
    <property type="entry name" value="RNI-like"/>
    <property type="match status" value="1"/>
</dbReference>
<evidence type="ECO:0000256" key="1">
    <source>
        <dbReference type="ARBA" id="ARBA00022614"/>
    </source>
</evidence>
<sequence length="905" mass="99821">MGAFRSLTCSKTTLSSSLLLGLVAFSGAAQAQQTPLGSLQFSDSELQACVQNESRRTEYVEDLRSLFCTGYNVTDIEGIEQLTHLETLSLRSYDSEVLANISAINKLANIRSVRFLNYANDVTSFALIDAEKAPLESIALMSTSNVNDAIYSWLYSFPQLQSLTLADVYLSVIPLPEQLPNLTSLSISNTPLQSDDVVLSWSDSNLTALTVGGGDMTPSIFNTANWHLPSTLNYLRLRDGQLDSLESLAQALETSDVQLQHIGLWVQANDWSQLGSYAERFPSIDTLDVGFSNFDDFEQLASFSDMYRVYLDNTKDADGGVEPILTMLENSPNIWSVFMGNVSYLSCEDRALLDNSGYSSLYLSYFGEACRTDEYQFRLLDVPESYGAIVSADSVYGRRAIGAYPAAQGGEIQIDVLPKYDESWDEQGVSVTFENGSRRELSLRYPQPKTEPVRIADIEFADGEVANCVADSREMALNIQVNGGEVPEYAHEMYAVLCDARSGHYASDLSGLEHFSNLEVLQMLGENEHIQDVSPLLSLKRLSWLTLSNKGLTDHVMESMREYRSLARDWQSLHFGGNALTDETLFDHWINGNKPSQVVLENNQFERLPAWLSDRDFGGLLIANGLPLTNLQAELTQLQNSSVTRLYLDAMNIGSVADLTFPDSLTTLSLSNNDLVTMEGFNAPENLTGLLLNNNPGIAVDALVNLTSLEFLALANTELSSVAMIHRFPYLQQLDLSENDISDLSALSNTSRDNDLWLNLSLNPLTDYTPARDKSWLTVQSMGNAHVACSQFEALEGSATNVSWNVCQQEDGQIRINPEYIYGDEPDAALAQGSQRYGRIEMVNGVLNFSPYPGVEGWIEVDVLITYANGLSQTITLQLYIEPGSNPAMSPGVPIVILVDGQNSD</sequence>
<dbReference type="InterPro" id="IPR032675">
    <property type="entry name" value="LRR_dom_sf"/>
</dbReference>
<comment type="caution">
    <text evidence="4">The sequence shown here is derived from an EMBL/GenBank/DDBJ whole genome shotgun (WGS) entry which is preliminary data.</text>
</comment>
<gene>
    <name evidence="4" type="ORF">CWE23_03860</name>
</gene>
<dbReference type="PANTHER" id="PTHR46652:SF3">
    <property type="entry name" value="LEUCINE-RICH REPEAT-CONTAINING PROTEIN 9"/>
    <property type="match status" value="1"/>
</dbReference>
<evidence type="ECO:0000313" key="5">
    <source>
        <dbReference type="Proteomes" id="UP000286680"/>
    </source>
</evidence>
<dbReference type="AlphaFoldDB" id="A0AA94JEU7"/>
<dbReference type="SUPFAM" id="SSF52058">
    <property type="entry name" value="L domain-like"/>
    <property type="match status" value="1"/>
</dbReference>
<evidence type="ECO:0000256" key="3">
    <source>
        <dbReference type="SAM" id="SignalP"/>
    </source>
</evidence>
<protein>
    <recommendedName>
        <fullName evidence="6">Leucine rich repeat (LRR) protein</fullName>
    </recommendedName>
</protein>
<dbReference type="Gene3D" id="3.80.10.10">
    <property type="entry name" value="Ribonuclease Inhibitor"/>
    <property type="match status" value="3"/>
</dbReference>
<reference evidence="5" key="1">
    <citation type="journal article" date="2018" name="Front. Microbiol.">
        <title>Genome-Based Analysis Reveals the Taxonomy and Diversity of the Family Idiomarinaceae.</title>
        <authorList>
            <person name="Liu Y."/>
            <person name="Lai Q."/>
            <person name="Shao Z."/>
        </authorList>
    </citation>
    <scope>NUCLEOTIDE SEQUENCE [LARGE SCALE GENOMIC DNA]</scope>
    <source>
        <strain evidence="5">SN-14</strain>
    </source>
</reference>
<keyword evidence="5" id="KW-1185">Reference proteome</keyword>
<keyword evidence="2" id="KW-0677">Repeat</keyword>
<dbReference type="InterPro" id="IPR001611">
    <property type="entry name" value="Leu-rich_rpt"/>
</dbReference>
<evidence type="ECO:0000256" key="2">
    <source>
        <dbReference type="ARBA" id="ARBA00022737"/>
    </source>
</evidence>
<evidence type="ECO:0008006" key="6">
    <source>
        <dbReference type="Google" id="ProtNLM"/>
    </source>
</evidence>
<keyword evidence="3" id="KW-0732">Signal</keyword>
<dbReference type="PROSITE" id="PS51450">
    <property type="entry name" value="LRR"/>
    <property type="match status" value="1"/>
</dbReference>
<feature type="signal peptide" evidence="3">
    <location>
        <begin position="1"/>
        <end position="31"/>
    </location>
</feature>
<dbReference type="InterPro" id="IPR050836">
    <property type="entry name" value="SDS22/Internalin_LRR"/>
</dbReference>
<dbReference type="EMBL" id="PIPS01000001">
    <property type="protein sequence ID" value="RUO45166.1"/>
    <property type="molecule type" value="Genomic_DNA"/>
</dbReference>
<dbReference type="PANTHER" id="PTHR46652">
    <property type="entry name" value="LEUCINE-RICH REPEAT AND IQ DOMAIN-CONTAINING PROTEIN 1-RELATED"/>
    <property type="match status" value="1"/>
</dbReference>